<gene>
    <name evidence="1" type="ORF">PMYSY11_2238</name>
</gene>
<name>A0A653E3H2_9PSED</name>
<reference evidence="1" key="1">
    <citation type="submission" date="2019-02" db="EMBL/GenBank/DDBJ databases">
        <authorList>
            <consortium name="Genoscope - CEA"/>
            <person name="William W."/>
        </authorList>
    </citation>
    <scope>NUCLEOTIDE SEQUENCE [LARGE SCALE GENOMIC DNA]</scope>
    <source>
        <strain evidence="1">YSy11</strain>
    </source>
</reference>
<organism evidence="1">
    <name type="scientific">Pseudomonas marincola</name>
    <dbReference type="NCBI Taxonomy" id="437900"/>
    <lineage>
        <taxon>Bacteria</taxon>
        <taxon>Pseudomonadati</taxon>
        <taxon>Pseudomonadota</taxon>
        <taxon>Gammaproteobacteria</taxon>
        <taxon>Pseudomonadales</taxon>
        <taxon>Pseudomonadaceae</taxon>
        <taxon>Pseudomonas</taxon>
    </lineage>
</organism>
<dbReference type="EMBL" id="LR215729">
    <property type="protein sequence ID" value="VEV97284.1"/>
    <property type="molecule type" value="Genomic_DNA"/>
</dbReference>
<proteinExistence type="predicted"/>
<evidence type="ECO:0000313" key="1">
    <source>
        <dbReference type="EMBL" id="VEV97284.1"/>
    </source>
</evidence>
<accession>A0A653E3H2</accession>
<protein>
    <submittedName>
        <fullName evidence="1">Uncharacterized protein</fullName>
    </submittedName>
</protein>
<dbReference type="AlphaFoldDB" id="A0A653E3H2"/>
<sequence length="74" mass="8084">MPAQAAAQVKLTAFDCSEAIESFPVNRQGEKLPGIAGLICMRACRVTCCMSIIEMVFGERVWTQFLSAALRSTQ</sequence>